<dbReference type="SUPFAM" id="SSF52540">
    <property type="entry name" value="P-loop containing nucleoside triphosphate hydrolases"/>
    <property type="match status" value="1"/>
</dbReference>
<organism evidence="1">
    <name type="scientific">marine sediment metagenome</name>
    <dbReference type="NCBI Taxonomy" id="412755"/>
    <lineage>
        <taxon>unclassified sequences</taxon>
        <taxon>metagenomes</taxon>
        <taxon>ecological metagenomes</taxon>
    </lineage>
</organism>
<comment type="caution">
    <text evidence="1">The sequence shown here is derived from an EMBL/GenBank/DDBJ whole genome shotgun (WGS) entry which is preliminary data.</text>
</comment>
<evidence type="ECO:0008006" key="2">
    <source>
        <dbReference type="Google" id="ProtNLM"/>
    </source>
</evidence>
<proteinExistence type="predicted"/>
<feature type="non-terminal residue" evidence="1">
    <location>
        <position position="1"/>
    </location>
</feature>
<dbReference type="PANTHER" id="PTHR43534">
    <property type="entry name" value="MIND SUPERFAMILY P-LOOP ATPASE CONTAINING AN INSERTED FERREDOXIN DOMAIN"/>
    <property type="match status" value="1"/>
</dbReference>
<protein>
    <recommendedName>
        <fullName evidence="2">CobQ/CobB/MinD/ParA nucleotide binding domain-containing protein</fullName>
    </recommendedName>
</protein>
<dbReference type="AlphaFoldDB" id="X0UMS1"/>
<dbReference type="Gene3D" id="3.40.50.300">
    <property type="entry name" value="P-loop containing nucleotide triphosphate hydrolases"/>
    <property type="match status" value="1"/>
</dbReference>
<evidence type="ECO:0000313" key="1">
    <source>
        <dbReference type="EMBL" id="GAF89810.1"/>
    </source>
</evidence>
<sequence length="170" mass="18170">EISSGPFLHARLFPGEAGFGGLVYRVRSKAEEIAMEKGLERILIDGSAGIGCQVLASIAGCDLVLIVAEPTLSGWSDFVRIRNLCAGLGVRMAVCVNKHDINPAITDRIERFCGRENILFAGKIPFEESVMLALENGKVLVEAYPESRASRGIKLVAANIGIVDAQEGSV</sequence>
<reference evidence="1" key="1">
    <citation type="journal article" date="2014" name="Front. Microbiol.">
        <title>High frequency of phylogenetically diverse reductive dehalogenase-homologous genes in deep subseafloor sedimentary metagenomes.</title>
        <authorList>
            <person name="Kawai M."/>
            <person name="Futagami T."/>
            <person name="Toyoda A."/>
            <person name="Takaki Y."/>
            <person name="Nishi S."/>
            <person name="Hori S."/>
            <person name="Arai W."/>
            <person name="Tsubouchi T."/>
            <person name="Morono Y."/>
            <person name="Uchiyama I."/>
            <person name="Ito T."/>
            <person name="Fujiyama A."/>
            <person name="Inagaki F."/>
            <person name="Takami H."/>
        </authorList>
    </citation>
    <scope>NUCLEOTIDE SEQUENCE</scope>
    <source>
        <strain evidence="1">Expedition CK06-06</strain>
    </source>
</reference>
<dbReference type="InterPro" id="IPR027417">
    <property type="entry name" value="P-loop_NTPase"/>
</dbReference>
<gene>
    <name evidence="1" type="ORF">S01H1_22551</name>
</gene>
<accession>X0UMS1</accession>
<name>X0UMS1_9ZZZZ</name>
<dbReference type="EMBL" id="BARS01012753">
    <property type="protein sequence ID" value="GAF89810.1"/>
    <property type="molecule type" value="Genomic_DNA"/>
</dbReference>
<dbReference type="PANTHER" id="PTHR43534:SF1">
    <property type="entry name" value="4FE-4S CLUSTER CONTAINING PARA FAMILY ATPASE PROTEIN"/>
    <property type="match status" value="1"/>
</dbReference>